<dbReference type="InterPro" id="IPR016130">
    <property type="entry name" value="Tyr_Pase_AS"/>
</dbReference>
<dbReference type="PANTHER" id="PTHR16222:SF24">
    <property type="entry name" value="ADP-RIBOSYLHYDROLASE ARH3"/>
    <property type="match status" value="1"/>
</dbReference>
<dbReference type="PANTHER" id="PTHR16222">
    <property type="entry name" value="ADP-RIBOSYLGLYCOHYDROLASE"/>
    <property type="match status" value="1"/>
</dbReference>
<protein>
    <submittedName>
        <fullName evidence="4">Unannotated protein</fullName>
    </submittedName>
</protein>
<dbReference type="InterPro" id="IPR000340">
    <property type="entry name" value="Dual-sp_phosphatase_cat-dom"/>
</dbReference>
<dbReference type="AlphaFoldDB" id="A0A6J6H3W5"/>
<proteinExistence type="inferred from homology"/>
<evidence type="ECO:0000256" key="2">
    <source>
        <dbReference type="ARBA" id="ARBA00022801"/>
    </source>
</evidence>
<evidence type="ECO:0000313" key="4">
    <source>
        <dbReference type="EMBL" id="CAB4608291.1"/>
    </source>
</evidence>
<dbReference type="SUPFAM" id="SSF101478">
    <property type="entry name" value="ADP-ribosylglycohydrolase"/>
    <property type="match status" value="1"/>
</dbReference>
<dbReference type="Pfam" id="PF03747">
    <property type="entry name" value="ADP_ribosyl_GH"/>
    <property type="match status" value="1"/>
</dbReference>
<dbReference type="GO" id="GO:0016787">
    <property type="term" value="F:hydrolase activity"/>
    <property type="evidence" value="ECO:0007669"/>
    <property type="project" value="UniProtKB-KW"/>
</dbReference>
<sequence>MRIAPIGIAGLRWGAPKTALIARQQSDLTHYEEGASYGAAIVAELIRRIIISGSFEDSFANILDIVSGPQHDVYADMLSDQWNPSLRGYPGNGSVWTCVAQAIWCVRNTSSFEEAVTTAVNLGDDADTVAAVTGAIAGAMYGIQQIPSRWTTYVNGSVRQPDGSTKHYNIGTLLDTAHELLGKDPKKETPLESVIQPTMLHDAGIFACNMTGAPLADPNMGVVSLCRTYGRLAHIPNRREFYLIDNDDRNTHLQSVVTDAVDSIEAFLREGREVVIHCHGGRSRTGLILKAWYMRHHNVDHDAAHNWVEKIWPHYATWTYDFGYFLDDEWNK</sequence>
<dbReference type="Gene3D" id="1.10.4080.10">
    <property type="entry name" value="ADP-ribosylation/Crystallin J1"/>
    <property type="match status" value="1"/>
</dbReference>
<reference evidence="4" key="1">
    <citation type="submission" date="2020-05" db="EMBL/GenBank/DDBJ databases">
        <authorList>
            <person name="Chiriac C."/>
            <person name="Salcher M."/>
            <person name="Ghai R."/>
            <person name="Kavagutti S V."/>
        </authorList>
    </citation>
    <scope>NUCLEOTIDE SEQUENCE</scope>
</reference>
<keyword evidence="2" id="KW-0378">Hydrolase</keyword>
<dbReference type="InterPro" id="IPR036705">
    <property type="entry name" value="Ribosyl_crysJ1_sf"/>
</dbReference>
<dbReference type="InterPro" id="IPR029021">
    <property type="entry name" value="Prot-tyrosine_phosphatase-like"/>
</dbReference>
<feature type="domain" description="Tyrosine specific protein phosphatases" evidence="3">
    <location>
        <begin position="258"/>
        <end position="300"/>
    </location>
</feature>
<dbReference type="InterPro" id="IPR005502">
    <property type="entry name" value="Ribosyl_crysJ1"/>
</dbReference>
<dbReference type="SUPFAM" id="SSF52799">
    <property type="entry name" value="(Phosphotyrosine protein) phosphatases II"/>
    <property type="match status" value="1"/>
</dbReference>
<dbReference type="Pfam" id="PF00782">
    <property type="entry name" value="DSPc"/>
    <property type="match status" value="1"/>
</dbReference>
<dbReference type="InterPro" id="IPR000387">
    <property type="entry name" value="Tyr_Pase_dom"/>
</dbReference>
<organism evidence="4">
    <name type="scientific">freshwater metagenome</name>
    <dbReference type="NCBI Taxonomy" id="449393"/>
    <lineage>
        <taxon>unclassified sequences</taxon>
        <taxon>metagenomes</taxon>
        <taxon>ecological metagenomes</taxon>
    </lineage>
</organism>
<dbReference type="Gene3D" id="3.90.190.10">
    <property type="entry name" value="Protein tyrosine phosphatase superfamily"/>
    <property type="match status" value="1"/>
</dbReference>
<dbReference type="InterPro" id="IPR050792">
    <property type="entry name" value="ADP-ribosylglycohydrolase"/>
</dbReference>
<evidence type="ECO:0000259" key="3">
    <source>
        <dbReference type="PROSITE" id="PS50056"/>
    </source>
</evidence>
<dbReference type="EMBL" id="CAEZUL010000166">
    <property type="protein sequence ID" value="CAB4608291.1"/>
    <property type="molecule type" value="Genomic_DNA"/>
</dbReference>
<dbReference type="PROSITE" id="PS50056">
    <property type="entry name" value="TYR_PHOSPHATASE_2"/>
    <property type="match status" value="1"/>
</dbReference>
<evidence type="ECO:0000256" key="1">
    <source>
        <dbReference type="ARBA" id="ARBA00010702"/>
    </source>
</evidence>
<accession>A0A6J6H3W5</accession>
<gene>
    <name evidence="4" type="ORF">UFOPK1808_01202</name>
</gene>
<name>A0A6J6H3W5_9ZZZZ</name>
<dbReference type="PROSITE" id="PS00383">
    <property type="entry name" value="TYR_PHOSPHATASE_1"/>
    <property type="match status" value="1"/>
</dbReference>
<comment type="similarity">
    <text evidence="1">Belongs to the ADP-ribosylglycohydrolase family.</text>
</comment>